<comment type="pathway">
    <text evidence="1">Cofactor biosynthesis; NAD(+) biosynthesis; nicotinate D-ribonucleotide from nicotinate: step 1/1.</text>
</comment>
<dbReference type="Gene3D" id="3.20.20.70">
    <property type="entry name" value="Aldolase class I"/>
    <property type="match status" value="1"/>
</dbReference>
<dbReference type="CDD" id="cd01570">
    <property type="entry name" value="NAPRTase_A"/>
    <property type="match status" value="1"/>
</dbReference>
<evidence type="ECO:0000256" key="6">
    <source>
        <dbReference type="ARBA" id="ARBA00022642"/>
    </source>
</evidence>
<dbReference type="GO" id="GO:0016757">
    <property type="term" value="F:glycosyltransferase activity"/>
    <property type="evidence" value="ECO:0007669"/>
    <property type="project" value="UniProtKB-KW"/>
</dbReference>
<keyword evidence="5 12" id="KW-0436">Ligase</keyword>
<dbReference type="PIRSF" id="PIRSF000484">
    <property type="entry name" value="NAPRT"/>
    <property type="match status" value="1"/>
</dbReference>
<keyword evidence="4" id="KW-0597">Phosphoprotein</keyword>
<dbReference type="SUPFAM" id="SSF54675">
    <property type="entry name" value="Nicotinate/Quinolinate PRTase N-terminal domain-like"/>
    <property type="match status" value="1"/>
</dbReference>
<dbReference type="Pfam" id="PF04095">
    <property type="entry name" value="NAPRTase"/>
    <property type="match status" value="1"/>
</dbReference>
<sequence length="484" mass="55091">MLQENLTLNTDKYQVNMMYAYWKKGVHNKKSVFEAFFRKQPFDNGFAVFAGLERIVGYINNLRFNEDDIAYLASQEENYDPAFFEELKRFRFTGNIRAVREGSLVFPGEPLVQVEARLLEAQLVETAILDFMNYQTLVATKAARVRQVAPDDVLMEFGMRRAQEADAALWGARATYIAGFDSTSNMMAGKLFGIPTKGTHAHSWVQKHDSEEEAFKNFADAFPDHVILLVDTYDTLKTGVPNAIKIGKYLESLGKKMRGIRLDSGDLADLSIKARRMLDEAGLNYVKIVASNDLDEYRIEELKKRGAKIDMWGIGTRVITCYDDPALGGIYKLVAKETNGSYQPVIKISGSFEKVTTPGVKTIYRMLDKSTGWSEGDYIAFIDENIRSGDQSAMFNPDRFEAIEMLVPVFSGGKQVYQLPSLDEIRSYHKKQLAMFRPEYLRKDNPETYSVYLSDHVKNTKMALLRQHNQNFHEDTEAEVIETS</sequence>
<evidence type="ECO:0000313" key="12">
    <source>
        <dbReference type="EMBL" id="VFU12355.1"/>
    </source>
</evidence>
<organism evidence="12">
    <name type="scientific">anaerobic digester metagenome</name>
    <dbReference type="NCBI Taxonomy" id="1263854"/>
    <lineage>
        <taxon>unclassified sequences</taxon>
        <taxon>metagenomes</taxon>
        <taxon>ecological metagenomes</taxon>
    </lineage>
</organism>
<dbReference type="NCBIfam" id="TIGR01513">
    <property type="entry name" value="NAPRTase_put"/>
    <property type="match status" value="1"/>
</dbReference>
<dbReference type="InterPro" id="IPR006405">
    <property type="entry name" value="Nic_PRibTrfase_pncB"/>
</dbReference>
<dbReference type="InterPro" id="IPR007229">
    <property type="entry name" value="Nic_PRibTrfase-Fam"/>
</dbReference>
<dbReference type="NCBIfam" id="NF006695">
    <property type="entry name" value="PRK09243.1-2"/>
    <property type="match status" value="1"/>
</dbReference>
<dbReference type="InterPro" id="IPR041525">
    <property type="entry name" value="N/Namide_PRibTrfase"/>
</dbReference>
<feature type="domain" description="Nicotinate/nicotinamide phosphoribosyltransferase" evidence="9">
    <location>
        <begin position="154"/>
        <end position="324"/>
    </location>
</feature>
<reference evidence="12" key="1">
    <citation type="submission" date="2019-03" db="EMBL/GenBank/DDBJ databases">
        <authorList>
            <person name="Hao L."/>
        </authorList>
    </citation>
    <scope>NUCLEOTIDE SEQUENCE</scope>
</reference>
<proteinExistence type="inferred from homology"/>
<evidence type="ECO:0000256" key="1">
    <source>
        <dbReference type="ARBA" id="ARBA00004952"/>
    </source>
</evidence>
<evidence type="ECO:0000256" key="7">
    <source>
        <dbReference type="ARBA" id="ARBA00022679"/>
    </source>
</evidence>
<dbReference type="GO" id="GO:0005829">
    <property type="term" value="C:cytosol"/>
    <property type="evidence" value="ECO:0007669"/>
    <property type="project" value="TreeGrafter"/>
</dbReference>
<keyword evidence="7 12" id="KW-0808">Transferase</keyword>
<dbReference type="Pfam" id="PF17767">
    <property type="entry name" value="NAPRTase_N"/>
    <property type="match status" value="1"/>
</dbReference>
<dbReference type="EC" id="6.3.4.21" evidence="3"/>
<dbReference type="SUPFAM" id="SSF51690">
    <property type="entry name" value="Nicotinate/Quinolinate PRTase C-terminal domain-like"/>
    <property type="match status" value="1"/>
</dbReference>
<dbReference type="Gene3D" id="3.20.140.10">
    <property type="entry name" value="nicotinate phosphoribosyltransferase"/>
    <property type="match status" value="1"/>
</dbReference>
<evidence type="ECO:0000256" key="8">
    <source>
        <dbReference type="ARBA" id="ARBA00048668"/>
    </source>
</evidence>
<protein>
    <recommendedName>
        <fullName evidence="3">nicotinate phosphoribosyltransferase</fullName>
        <ecNumber evidence="3">6.3.4.21</ecNumber>
    </recommendedName>
</protein>
<comment type="catalytic activity">
    <reaction evidence="8">
        <text>5-phospho-alpha-D-ribose 1-diphosphate + nicotinate + ATP + H2O = nicotinate beta-D-ribonucleotide + ADP + phosphate + diphosphate</text>
        <dbReference type="Rhea" id="RHEA:36163"/>
        <dbReference type="ChEBI" id="CHEBI:15377"/>
        <dbReference type="ChEBI" id="CHEBI:30616"/>
        <dbReference type="ChEBI" id="CHEBI:32544"/>
        <dbReference type="ChEBI" id="CHEBI:33019"/>
        <dbReference type="ChEBI" id="CHEBI:43474"/>
        <dbReference type="ChEBI" id="CHEBI:57502"/>
        <dbReference type="ChEBI" id="CHEBI:58017"/>
        <dbReference type="ChEBI" id="CHEBI:456216"/>
        <dbReference type="EC" id="6.3.4.21"/>
    </reaction>
</comment>
<feature type="domain" description="Nicotinate phosphoribosyltransferase N-terminal" evidence="10">
    <location>
        <begin position="8"/>
        <end position="133"/>
    </location>
</feature>
<dbReference type="EMBL" id="CAADRN010000080">
    <property type="protein sequence ID" value="VFU12355.1"/>
    <property type="molecule type" value="Genomic_DNA"/>
</dbReference>
<evidence type="ECO:0000256" key="2">
    <source>
        <dbReference type="ARBA" id="ARBA00010897"/>
    </source>
</evidence>
<dbReference type="InterPro" id="IPR036068">
    <property type="entry name" value="Nicotinate_pribotase-like_C"/>
</dbReference>
<feature type="domain" description="Nicotinate phosphoribosyltransferase C-terminal" evidence="11">
    <location>
        <begin position="361"/>
        <end position="460"/>
    </location>
</feature>
<dbReference type="InterPro" id="IPR041619">
    <property type="entry name" value="NAPRTase_C"/>
</dbReference>
<name>A0A485LVV6_9ZZZZ</name>
<dbReference type="PANTHER" id="PTHR11098:SF1">
    <property type="entry name" value="NICOTINATE PHOSPHORIBOSYLTRANSFERASE"/>
    <property type="match status" value="1"/>
</dbReference>
<dbReference type="Pfam" id="PF17956">
    <property type="entry name" value="NAPRTase_C"/>
    <property type="match status" value="1"/>
</dbReference>
<keyword evidence="6" id="KW-0662">Pyridine nucleotide biosynthesis</keyword>
<dbReference type="GO" id="GO:0034355">
    <property type="term" value="P:NAD+ biosynthetic process via the salvage pathway"/>
    <property type="evidence" value="ECO:0007669"/>
    <property type="project" value="TreeGrafter"/>
</dbReference>
<evidence type="ECO:0000256" key="3">
    <source>
        <dbReference type="ARBA" id="ARBA00013236"/>
    </source>
</evidence>
<keyword evidence="12" id="KW-0328">Glycosyltransferase</keyword>
<evidence type="ECO:0000256" key="5">
    <source>
        <dbReference type="ARBA" id="ARBA00022598"/>
    </source>
</evidence>
<dbReference type="FunFam" id="3.20.20.70:FF:000076">
    <property type="entry name" value="Nicotinate phosphoribosyltransferase"/>
    <property type="match status" value="1"/>
</dbReference>
<dbReference type="GO" id="GO:0004516">
    <property type="term" value="F:nicotinate phosphoribosyltransferase activity"/>
    <property type="evidence" value="ECO:0007669"/>
    <property type="project" value="UniProtKB-EC"/>
</dbReference>
<dbReference type="PANTHER" id="PTHR11098">
    <property type="entry name" value="NICOTINATE PHOSPHORIBOSYLTRANSFERASE"/>
    <property type="match status" value="1"/>
</dbReference>
<dbReference type="NCBIfam" id="NF009131">
    <property type="entry name" value="PRK12484.1"/>
    <property type="match status" value="1"/>
</dbReference>
<dbReference type="UniPathway" id="UPA00253">
    <property type="reaction ID" value="UER00457"/>
</dbReference>
<dbReference type="AlphaFoldDB" id="A0A485LVV6"/>
<dbReference type="InterPro" id="IPR040727">
    <property type="entry name" value="NAPRTase_N"/>
</dbReference>
<dbReference type="InterPro" id="IPR013785">
    <property type="entry name" value="Aldolase_TIM"/>
</dbReference>
<dbReference type="NCBIfam" id="NF006694">
    <property type="entry name" value="PRK09243.1-1"/>
    <property type="match status" value="1"/>
</dbReference>
<comment type="similarity">
    <text evidence="2">Belongs to the NAPRTase family.</text>
</comment>
<evidence type="ECO:0000259" key="11">
    <source>
        <dbReference type="Pfam" id="PF17956"/>
    </source>
</evidence>
<evidence type="ECO:0000259" key="9">
    <source>
        <dbReference type="Pfam" id="PF04095"/>
    </source>
</evidence>
<accession>A0A485LVV6</accession>
<gene>
    <name evidence="12" type="primary">pncB</name>
    <name evidence="12" type="ORF">SCFA_1700005</name>
</gene>
<evidence type="ECO:0000256" key="4">
    <source>
        <dbReference type="ARBA" id="ARBA00022553"/>
    </source>
</evidence>
<evidence type="ECO:0000259" key="10">
    <source>
        <dbReference type="Pfam" id="PF17767"/>
    </source>
</evidence>